<feature type="compositionally biased region" description="Basic residues" evidence="1">
    <location>
        <begin position="140"/>
        <end position="151"/>
    </location>
</feature>
<dbReference type="EMBL" id="ML996705">
    <property type="protein sequence ID" value="KAF2396989.1"/>
    <property type="molecule type" value="Genomic_DNA"/>
</dbReference>
<evidence type="ECO:0000313" key="3">
    <source>
        <dbReference type="Proteomes" id="UP000799640"/>
    </source>
</evidence>
<name>A0A6G1HMB4_9PEZI</name>
<sequence length="151" mass="16333">MNPEKKFEMCKRLKTSSTPAPSRGLTKPQWASKRAFRQTSRAATPARSPAPSGGLGQSRWSQTAPAVHSAPPPALSRSEPAPVETPSAASPHSSPAPSGGWARAGGAAARARHRLSHLSNRRPTREREIGIRSVRGLSLNRRRRPSRRQLP</sequence>
<reference evidence="2" key="1">
    <citation type="journal article" date="2020" name="Stud. Mycol.">
        <title>101 Dothideomycetes genomes: a test case for predicting lifestyles and emergence of pathogens.</title>
        <authorList>
            <person name="Haridas S."/>
            <person name="Albert R."/>
            <person name="Binder M."/>
            <person name="Bloem J."/>
            <person name="Labutti K."/>
            <person name="Salamov A."/>
            <person name="Andreopoulos B."/>
            <person name="Baker S."/>
            <person name="Barry K."/>
            <person name="Bills G."/>
            <person name="Bluhm B."/>
            <person name="Cannon C."/>
            <person name="Castanera R."/>
            <person name="Culley D."/>
            <person name="Daum C."/>
            <person name="Ezra D."/>
            <person name="Gonzalez J."/>
            <person name="Henrissat B."/>
            <person name="Kuo A."/>
            <person name="Liang C."/>
            <person name="Lipzen A."/>
            <person name="Lutzoni F."/>
            <person name="Magnuson J."/>
            <person name="Mondo S."/>
            <person name="Nolan M."/>
            <person name="Ohm R."/>
            <person name="Pangilinan J."/>
            <person name="Park H.-J."/>
            <person name="Ramirez L."/>
            <person name="Alfaro M."/>
            <person name="Sun H."/>
            <person name="Tritt A."/>
            <person name="Yoshinaga Y."/>
            <person name="Zwiers L.-H."/>
            <person name="Turgeon B."/>
            <person name="Goodwin S."/>
            <person name="Spatafora J."/>
            <person name="Crous P."/>
            <person name="Grigoriev I."/>
        </authorList>
    </citation>
    <scope>NUCLEOTIDE SEQUENCE</scope>
    <source>
        <strain evidence="2">CBS 262.69</strain>
    </source>
</reference>
<feature type="compositionally biased region" description="Low complexity" evidence="1">
    <location>
        <begin position="86"/>
        <end position="109"/>
    </location>
</feature>
<protein>
    <submittedName>
        <fullName evidence="2">Uncharacterized protein</fullName>
    </submittedName>
</protein>
<evidence type="ECO:0000256" key="1">
    <source>
        <dbReference type="SAM" id="MobiDB-lite"/>
    </source>
</evidence>
<feature type="compositionally biased region" description="Low complexity" evidence="1">
    <location>
        <begin position="39"/>
        <end position="52"/>
    </location>
</feature>
<dbReference type="Proteomes" id="UP000799640">
    <property type="component" value="Unassembled WGS sequence"/>
</dbReference>
<feature type="region of interest" description="Disordered" evidence="1">
    <location>
        <begin position="1"/>
        <end position="151"/>
    </location>
</feature>
<keyword evidence="3" id="KW-1185">Reference proteome</keyword>
<feature type="compositionally biased region" description="Basic and acidic residues" evidence="1">
    <location>
        <begin position="1"/>
        <end position="11"/>
    </location>
</feature>
<feature type="compositionally biased region" description="Basic residues" evidence="1">
    <location>
        <begin position="110"/>
        <end position="122"/>
    </location>
</feature>
<evidence type="ECO:0000313" key="2">
    <source>
        <dbReference type="EMBL" id="KAF2396989.1"/>
    </source>
</evidence>
<organism evidence="2 3">
    <name type="scientific">Trichodelitschia bisporula</name>
    <dbReference type="NCBI Taxonomy" id="703511"/>
    <lineage>
        <taxon>Eukaryota</taxon>
        <taxon>Fungi</taxon>
        <taxon>Dikarya</taxon>
        <taxon>Ascomycota</taxon>
        <taxon>Pezizomycotina</taxon>
        <taxon>Dothideomycetes</taxon>
        <taxon>Dothideomycetes incertae sedis</taxon>
        <taxon>Phaeotrichales</taxon>
        <taxon>Phaeotrichaceae</taxon>
        <taxon>Trichodelitschia</taxon>
    </lineage>
</organism>
<gene>
    <name evidence="2" type="ORF">EJ06DRAFT_181989</name>
</gene>
<dbReference type="AlphaFoldDB" id="A0A6G1HMB4"/>
<accession>A0A6G1HMB4</accession>
<proteinExistence type="predicted"/>